<reference evidence="1" key="1">
    <citation type="submission" date="2022-07" db="EMBL/GenBank/DDBJ databases">
        <title>Genome Sequence of Lecanicillium saksenae.</title>
        <authorList>
            <person name="Buettner E."/>
        </authorList>
    </citation>
    <scope>NUCLEOTIDE SEQUENCE</scope>
    <source>
        <strain evidence="1">VT-O1</strain>
    </source>
</reference>
<comment type="caution">
    <text evidence="1">The sequence shown here is derived from an EMBL/GenBank/DDBJ whole genome shotgun (WGS) entry which is preliminary data.</text>
</comment>
<evidence type="ECO:0000313" key="2">
    <source>
        <dbReference type="Proteomes" id="UP001148737"/>
    </source>
</evidence>
<keyword evidence="2" id="KW-1185">Reference proteome</keyword>
<organism evidence="1 2">
    <name type="scientific">Lecanicillium saksenae</name>
    <dbReference type="NCBI Taxonomy" id="468837"/>
    <lineage>
        <taxon>Eukaryota</taxon>
        <taxon>Fungi</taxon>
        <taxon>Dikarya</taxon>
        <taxon>Ascomycota</taxon>
        <taxon>Pezizomycotina</taxon>
        <taxon>Sordariomycetes</taxon>
        <taxon>Hypocreomycetidae</taxon>
        <taxon>Hypocreales</taxon>
        <taxon>Cordycipitaceae</taxon>
        <taxon>Lecanicillium</taxon>
    </lineage>
</organism>
<dbReference type="EMBL" id="JANAKD010002620">
    <property type="protein sequence ID" value="KAJ3473208.1"/>
    <property type="molecule type" value="Genomic_DNA"/>
</dbReference>
<name>A0ACC1QDD3_9HYPO</name>
<sequence>MHAMSRTAARSALRQVSSRSYSSSSSPYSKTVENLRINSDTKVLFQGFTGKQGTYVHRVQLDPLPLFSSRAFPRHPGHRIWYETIEMDPRPPLLPRACRFNSTRIDTLTLDIAGTKVVGGTNPKKAGQTHLDLPVFKNVSEGVKETGATATAIFVP</sequence>
<protein>
    <submittedName>
        <fullName evidence="1">Uncharacterized protein</fullName>
    </submittedName>
</protein>
<accession>A0ACC1QDD3</accession>
<evidence type="ECO:0000313" key="1">
    <source>
        <dbReference type="EMBL" id="KAJ3473208.1"/>
    </source>
</evidence>
<gene>
    <name evidence="1" type="ORF">NLG97_g10450</name>
</gene>
<dbReference type="Proteomes" id="UP001148737">
    <property type="component" value="Unassembled WGS sequence"/>
</dbReference>
<proteinExistence type="predicted"/>